<dbReference type="GO" id="GO:0016226">
    <property type="term" value="P:iron-sulfur cluster assembly"/>
    <property type="evidence" value="ECO:0007669"/>
    <property type="project" value="InterPro"/>
</dbReference>
<reference evidence="3" key="1">
    <citation type="journal article" date="2020" name="ISME J.">
        <title>Gammaproteobacteria mediating utilization of methyl-, sulfur- and petroleum organic compounds in deep ocean hydrothermal plumes.</title>
        <authorList>
            <person name="Zhou Z."/>
            <person name="Liu Y."/>
            <person name="Pan J."/>
            <person name="Cron B.R."/>
            <person name="Toner B.M."/>
            <person name="Anantharaman K."/>
            <person name="Breier J.A."/>
            <person name="Dick G.J."/>
            <person name="Li M."/>
        </authorList>
    </citation>
    <scope>NUCLEOTIDE SEQUENCE</scope>
    <source>
        <strain evidence="3">SZUA-1515</strain>
    </source>
</reference>
<accession>A0A833A5I2</accession>
<proteinExistence type="inferred from homology"/>
<evidence type="ECO:0000313" key="4">
    <source>
        <dbReference type="Proteomes" id="UP000608579"/>
    </source>
</evidence>
<dbReference type="Pfam" id="PF01458">
    <property type="entry name" value="SUFBD_core"/>
    <property type="match status" value="1"/>
</dbReference>
<dbReference type="PANTHER" id="PTHR30508:SF1">
    <property type="entry name" value="UPF0051 PROTEIN ABCI8, CHLOROPLASTIC-RELATED"/>
    <property type="match status" value="1"/>
</dbReference>
<dbReference type="InterPro" id="IPR000825">
    <property type="entry name" value="SUF_FeS_clus_asmbl_SufBD_core"/>
</dbReference>
<comment type="similarity">
    <text evidence="1">Belongs to the iron-sulfur cluster assembly SufBD family.</text>
</comment>
<dbReference type="Proteomes" id="UP000608579">
    <property type="component" value="Unassembled WGS sequence"/>
</dbReference>
<dbReference type="PANTHER" id="PTHR30508">
    <property type="entry name" value="FES CLUSTER ASSEMBLY PROTEIN SUF"/>
    <property type="match status" value="1"/>
</dbReference>
<protein>
    <recommendedName>
        <fullName evidence="2">SUF system FeS cluster assembly SufBD core domain-containing protein</fullName>
    </recommendedName>
</protein>
<sequence>MSELLSNLPEELSRGFNEPDWLRQFRAKSVEMYRVLPTEPSQLYIRHHEAPEISEELLLKIPEGLDGGVEIPREFKALTEDKEEPVVVDVDGSPAYVNLPKELERRGVRLLTLHQALKEVPEKMKEIFGSKLVGYESSKYAALVNGLFTTGYVIYIPDGVEVDRVFRVLWVVSKGGKAALGQVMVLAGVNSRLSVIEEYYGPGEEGGEGLLGVVNELYLENGAGVRYAALQNVGENINFIAERCVETGRDSSVTWVGSLIGGKVSKVRVDSRMEGDGSSVNDLEIIFGGGEQRFDLNANLIRRGTGTQGRVLAKGV</sequence>
<evidence type="ECO:0000256" key="1">
    <source>
        <dbReference type="ARBA" id="ARBA00043967"/>
    </source>
</evidence>
<dbReference type="InterPro" id="IPR037284">
    <property type="entry name" value="SUF_FeS_clus_asmbl_SufBD_sf"/>
</dbReference>
<comment type="caution">
    <text evidence="3">The sequence shown here is derived from an EMBL/GenBank/DDBJ whole genome shotgun (WGS) entry which is preliminary data.</text>
</comment>
<organism evidence="3 4">
    <name type="scientific">Caldiarchaeum subterraneum</name>
    <dbReference type="NCBI Taxonomy" id="311458"/>
    <lineage>
        <taxon>Archaea</taxon>
        <taxon>Nitrososphaerota</taxon>
        <taxon>Candidatus Caldarchaeales</taxon>
        <taxon>Candidatus Caldarchaeaceae</taxon>
        <taxon>Candidatus Caldarchaeum</taxon>
    </lineage>
</organism>
<dbReference type="SUPFAM" id="SSF101960">
    <property type="entry name" value="Stabilizer of iron transporter SufD"/>
    <property type="match status" value="1"/>
</dbReference>
<evidence type="ECO:0000259" key="2">
    <source>
        <dbReference type="Pfam" id="PF01458"/>
    </source>
</evidence>
<feature type="domain" description="SUF system FeS cluster assembly SufBD core" evidence="2">
    <location>
        <begin position="175"/>
        <end position="316"/>
    </location>
</feature>
<feature type="non-terminal residue" evidence="3">
    <location>
        <position position="316"/>
    </location>
</feature>
<name>A0A833A5I2_CALS0</name>
<evidence type="ECO:0000313" key="3">
    <source>
        <dbReference type="EMBL" id="HIQ30378.1"/>
    </source>
</evidence>
<dbReference type="EMBL" id="DQVM01000145">
    <property type="protein sequence ID" value="HIQ30378.1"/>
    <property type="molecule type" value="Genomic_DNA"/>
</dbReference>
<gene>
    <name evidence="3" type="ORF">EYH45_07435</name>
</gene>
<dbReference type="AlphaFoldDB" id="A0A833A5I2"/>
<dbReference type="InterPro" id="IPR055346">
    <property type="entry name" value="Fe-S_cluster_assembly_SufBD"/>
</dbReference>